<comment type="caution">
    <text evidence="1">The sequence shown here is derived from an EMBL/GenBank/DDBJ whole genome shotgun (WGS) entry which is preliminary data.</text>
</comment>
<dbReference type="Gene3D" id="2.80.10.50">
    <property type="match status" value="1"/>
</dbReference>
<keyword evidence="2" id="KW-1185">Reference proteome</keyword>
<dbReference type="PANTHER" id="PTHR33107:SF5">
    <property type="entry name" value="KUNITZ TRYPSIN INHIBITOR 5"/>
    <property type="match status" value="1"/>
</dbReference>
<proteinExistence type="predicted"/>
<dbReference type="EMBL" id="JARAOO010000003">
    <property type="protein sequence ID" value="KAJ7975449.1"/>
    <property type="molecule type" value="Genomic_DNA"/>
</dbReference>
<feature type="non-terminal residue" evidence="1">
    <location>
        <position position="223"/>
    </location>
</feature>
<gene>
    <name evidence="1" type="ORF">O6P43_005371</name>
</gene>
<dbReference type="PANTHER" id="PTHR33107">
    <property type="entry name" value="KUNITZ TRYPSIN INHIBITOR 2"/>
    <property type="match status" value="1"/>
</dbReference>
<dbReference type="CDD" id="cd00178">
    <property type="entry name" value="beta-trefoil_STI"/>
    <property type="match status" value="1"/>
</dbReference>
<dbReference type="SUPFAM" id="SSF50386">
    <property type="entry name" value="STI-like"/>
    <property type="match status" value="1"/>
</dbReference>
<dbReference type="PROSITE" id="PS00283">
    <property type="entry name" value="SOYBEAN_KUNITZ"/>
    <property type="match status" value="1"/>
</dbReference>
<accession>A0AAD7Q608</accession>
<sequence>TNRFKRKKKMKKTSPLLLALSGFIILLSFISAKPFLASAELVLDAYGEPLQWSNNYYVSPHIWGPTGGGLSLGTLNNSCPHYVIQEKSEVQRGLPIKFSPVFSRFIFVTTNTPLTIQTINETECIESLVWKLVKESTGLWLVSTNGTASPGTEGIASRFVIESIGTSLPVYKISFCPNNIPTSCKGLGRYLAWGDEIEPFPIVFFKETSLSATTFSQVIQTVA</sequence>
<dbReference type="Proteomes" id="UP001163823">
    <property type="component" value="Chromosome 3"/>
</dbReference>
<organism evidence="1 2">
    <name type="scientific">Quillaja saponaria</name>
    <name type="common">Soap bark tree</name>
    <dbReference type="NCBI Taxonomy" id="32244"/>
    <lineage>
        <taxon>Eukaryota</taxon>
        <taxon>Viridiplantae</taxon>
        <taxon>Streptophyta</taxon>
        <taxon>Embryophyta</taxon>
        <taxon>Tracheophyta</taxon>
        <taxon>Spermatophyta</taxon>
        <taxon>Magnoliopsida</taxon>
        <taxon>eudicotyledons</taxon>
        <taxon>Gunneridae</taxon>
        <taxon>Pentapetalae</taxon>
        <taxon>rosids</taxon>
        <taxon>fabids</taxon>
        <taxon>Fabales</taxon>
        <taxon>Quillajaceae</taxon>
        <taxon>Quillaja</taxon>
    </lineage>
</organism>
<dbReference type="GO" id="GO:0004866">
    <property type="term" value="F:endopeptidase inhibitor activity"/>
    <property type="evidence" value="ECO:0007669"/>
    <property type="project" value="InterPro"/>
</dbReference>
<name>A0AAD7Q608_QUISA</name>
<reference evidence="1" key="1">
    <citation type="journal article" date="2023" name="Science">
        <title>Elucidation of the pathway for biosynthesis of saponin adjuvants from the soapbark tree.</title>
        <authorList>
            <person name="Reed J."/>
            <person name="Orme A."/>
            <person name="El-Demerdash A."/>
            <person name="Owen C."/>
            <person name="Martin L.B.B."/>
            <person name="Misra R.C."/>
            <person name="Kikuchi S."/>
            <person name="Rejzek M."/>
            <person name="Martin A.C."/>
            <person name="Harkess A."/>
            <person name="Leebens-Mack J."/>
            <person name="Louveau T."/>
            <person name="Stephenson M.J."/>
            <person name="Osbourn A."/>
        </authorList>
    </citation>
    <scope>NUCLEOTIDE SEQUENCE</scope>
    <source>
        <strain evidence="1">S10</strain>
    </source>
</reference>
<dbReference type="Pfam" id="PF00197">
    <property type="entry name" value="Kunitz_legume"/>
    <property type="match status" value="1"/>
</dbReference>
<dbReference type="InterPro" id="IPR011065">
    <property type="entry name" value="Kunitz_inhibitor_STI-like_sf"/>
</dbReference>
<evidence type="ECO:0000313" key="1">
    <source>
        <dbReference type="EMBL" id="KAJ7975449.1"/>
    </source>
</evidence>
<dbReference type="PRINTS" id="PR00291">
    <property type="entry name" value="KUNITZINHBTR"/>
</dbReference>
<dbReference type="AlphaFoldDB" id="A0AAD7Q608"/>
<dbReference type="InterPro" id="IPR056368">
    <property type="entry name" value="KTI1"/>
</dbReference>
<dbReference type="SMART" id="SM00452">
    <property type="entry name" value="STI"/>
    <property type="match status" value="1"/>
</dbReference>
<protein>
    <submittedName>
        <fullName evidence="1">Kunitz trypsin inhibitor</fullName>
    </submittedName>
</protein>
<evidence type="ECO:0000313" key="2">
    <source>
        <dbReference type="Proteomes" id="UP001163823"/>
    </source>
</evidence>
<dbReference type="InterPro" id="IPR002160">
    <property type="entry name" value="Prot_inh_Kunz-lg"/>
</dbReference>
<dbReference type="KEGG" id="qsa:O6P43_005371"/>